<dbReference type="AlphaFoldDB" id="J4GH80"/>
<dbReference type="EMBL" id="HE797225">
    <property type="protein sequence ID" value="CCM06123.1"/>
    <property type="molecule type" value="Genomic_DNA"/>
</dbReference>
<organism evidence="1 2">
    <name type="scientific">Fibroporia radiculosa</name>
    <dbReference type="NCBI Taxonomy" id="599839"/>
    <lineage>
        <taxon>Eukaryota</taxon>
        <taxon>Fungi</taxon>
        <taxon>Dikarya</taxon>
        <taxon>Basidiomycota</taxon>
        <taxon>Agaricomycotina</taxon>
        <taxon>Agaricomycetes</taxon>
        <taxon>Polyporales</taxon>
        <taxon>Fibroporiaceae</taxon>
        <taxon>Fibroporia</taxon>
    </lineage>
</organism>
<name>J4GH80_9APHY</name>
<dbReference type="Proteomes" id="UP000006352">
    <property type="component" value="Unassembled WGS sequence"/>
</dbReference>
<dbReference type="InParanoid" id="J4GH80"/>
<dbReference type="RefSeq" id="XP_012185406.1">
    <property type="nucleotide sequence ID" value="XM_012330016.1"/>
</dbReference>
<accession>J4GH80</accession>
<dbReference type="HOGENOM" id="CLU_2413291_0_0_1"/>
<keyword evidence="2" id="KW-1185">Reference proteome</keyword>
<sequence>MTIDLIFGTEAKAVGHGTRRRSDNGELMAFKPFLQIGCFEACPRSTWACLESYSTFEALKASAFGDDCNTSTQTHLQAKPALRHLRSFAISR</sequence>
<reference evidence="1 2" key="1">
    <citation type="journal article" date="2012" name="Appl. Environ. Microbiol.">
        <title>Short-read sequencing for genomic analysis of the brown rot fungus Fibroporia radiculosa.</title>
        <authorList>
            <person name="Tang J.D."/>
            <person name="Perkins A.D."/>
            <person name="Sonstegard T.S."/>
            <person name="Schroeder S.G."/>
            <person name="Burgess S.C."/>
            <person name="Diehl S.V."/>
        </authorList>
    </citation>
    <scope>NUCLEOTIDE SEQUENCE [LARGE SCALE GENOMIC DNA]</scope>
    <source>
        <strain evidence="1 2">TFFH 294</strain>
    </source>
</reference>
<evidence type="ECO:0000313" key="2">
    <source>
        <dbReference type="Proteomes" id="UP000006352"/>
    </source>
</evidence>
<gene>
    <name evidence="1" type="ORF">FIBRA_08372</name>
</gene>
<evidence type="ECO:0000313" key="1">
    <source>
        <dbReference type="EMBL" id="CCM06123.1"/>
    </source>
</evidence>
<proteinExistence type="predicted"/>
<protein>
    <submittedName>
        <fullName evidence="1">Uncharacterized protein</fullName>
    </submittedName>
</protein>
<dbReference type="GeneID" id="24101034"/>